<sequence length="217" mass="24049">MRCLVGCYRNRSLFLLDWSRRRRHRSPAIIGGFVLIRSYDPLDIIQLRFPMEKELFFVLANSKFETPTKKMRAVLPSEIVMLDHISNSSQSGSLGKAFSSDRIVESKLTPLIPGMGAIKNAMIGARAFGCTISGAGPTTAALTDSELRGEKIGEKMVEAFWKEGNLKATSTVRSFDRGFILEFSHRISFDVFFGSIATLFGFGLNLDGEITFGFGSD</sequence>
<dbReference type="Proteomes" id="UP000541444">
    <property type="component" value="Unassembled WGS sequence"/>
</dbReference>
<dbReference type="InterPro" id="IPR013750">
    <property type="entry name" value="GHMP_kinase_C_dom"/>
</dbReference>
<dbReference type="PANTHER" id="PTHR20861:SF1">
    <property type="entry name" value="HOMOSERINE KINASE"/>
    <property type="match status" value="1"/>
</dbReference>
<dbReference type="Gene3D" id="3.30.70.890">
    <property type="entry name" value="GHMP kinase, C-terminal domain"/>
    <property type="match status" value="1"/>
</dbReference>
<evidence type="ECO:0000313" key="7">
    <source>
        <dbReference type="Proteomes" id="UP000541444"/>
    </source>
</evidence>
<evidence type="ECO:0000259" key="5">
    <source>
        <dbReference type="Pfam" id="PF08544"/>
    </source>
</evidence>
<reference evidence="6 7" key="1">
    <citation type="journal article" date="2020" name="IScience">
        <title>Genome Sequencing of the Endangered Kingdonia uniflora (Circaeasteraceae, Ranunculales) Reveals Potential Mechanisms of Evolutionary Specialization.</title>
        <authorList>
            <person name="Sun Y."/>
            <person name="Deng T."/>
            <person name="Zhang A."/>
            <person name="Moore M.J."/>
            <person name="Landis J.B."/>
            <person name="Lin N."/>
            <person name="Zhang H."/>
            <person name="Zhang X."/>
            <person name="Huang J."/>
            <person name="Zhang X."/>
            <person name="Sun H."/>
            <person name="Wang H."/>
        </authorList>
    </citation>
    <scope>NUCLEOTIDE SEQUENCE [LARGE SCALE GENOMIC DNA]</scope>
    <source>
        <strain evidence="6">TB1705</strain>
        <tissue evidence="6">Leaf</tissue>
    </source>
</reference>
<dbReference type="OrthoDB" id="195231at2759"/>
<dbReference type="PANTHER" id="PTHR20861">
    <property type="entry name" value="HOMOSERINE/4-DIPHOSPHOCYTIDYL-2-C-METHYL-D-ERYTHRITOL KINASE"/>
    <property type="match status" value="1"/>
</dbReference>
<keyword evidence="3" id="KW-0418">Kinase</keyword>
<keyword evidence="2" id="KW-0547">Nucleotide-binding</keyword>
<feature type="domain" description="GHMP kinase C-terminal" evidence="5">
    <location>
        <begin position="97"/>
        <end position="160"/>
    </location>
</feature>
<keyword evidence="7" id="KW-1185">Reference proteome</keyword>
<evidence type="ECO:0000256" key="3">
    <source>
        <dbReference type="ARBA" id="ARBA00022777"/>
    </source>
</evidence>
<evidence type="ECO:0000256" key="1">
    <source>
        <dbReference type="ARBA" id="ARBA00022679"/>
    </source>
</evidence>
<dbReference type="SUPFAM" id="SSF55060">
    <property type="entry name" value="GHMP Kinase, C-terminal domain"/>
    <property type="match status" value="1"/>
</dbReference>
<name>A0A7J7MWG3_9MAGN</name>
<evidence type="ECO:0000313" key="6">
    <source>
        <dbReference type="EMBL" id="KAF6159110.1"/>
    </source>
</evidence>
<proteinExistence type="predicted"/>
<dbReference type="GO" id="GO:0005524">
    <property type="term" value="F:ATP binding"/>
    <property type="evidence" value="ECO:0007669"/>
    <property type="project" value="UniProtKB-KW"/>
</dbReference>
<dbReference type="AlphaFoldDB" id="A0A7J7MWG3"/>
<accession>A0A7J7MWG3</accession>
<dbReference type="EMBL" id="JACGCM010001204">
    <property type="protein sequence ID" value="KAF6159110.1"/>
    <property type="molecule type" value="Genomic_DNA"/>
</dbReference>
<evidence type="ECO:0000256" key="4">
    <source>
        <dbReference type="ARBA" id="ARBA00022840"/>
    </source>
</evidence>
<comment type="caution">
    <text evidence="6">The sequence shown here is derived from an EMBL/GenBank/DDBJ whole genome shotgun (WGS) entry which is preliminary data.</text>
</comment>
<dbReference type="GO" id="GO:0016301">
    <property type="term" value="F:kinase activity"/>
    <property type="evidence" value="ECO:0007669"/>
    <property type="project" value="UniProtKB-KW"/>
</dbReference>
<keyword evidence="4" id="KW-0067">ATP-binding</keyword>
<evidence type="ECO:0000256" key="2">
    <source>
        <dbReference type="ARBA" id="ARBA00022741"/>
    </source>
</evidence>
<dbReference type="Pfam" id="PF08544">
    <property type="entry name" value="GHMP_kinases_C"/>
    <property type="match status" value="1"/>
</dbReference>
<protein>
    <recommendedName>
        <fullName evidence="5">GHMP kinase C-terminal domain-containing protein</fullName>
    </recommendedName>
</protein>
<keyword evidence="1" id="KW-0808">Transferase</keyword>
<gene>
    <name evidence="6" type="ORF">GIB67_032727</name>
</gene>
<organism evidence="6 7">
    <name type="scientific">Kingdonia uniflora</name>
    <dbReference type="NCBI Taxonomy" id="39325"/>
    <lineage>
        <taxon>Eukaryota</taxon>
        <taxon>Viridiplantae</taxon>
        <taxon>Streptophyta</taxon>
        <taxon>Embryophyta</taxon>
        <taxon>Tracheophyta</taxon>
        <taxon>Spermatophyta</taxon>
        <taxon>Magnoliopsida</taxon>
        <taxon>Ranunculales</taxon>
        <taxon>Circaeasteraceae</taxon>
        <taxon>Kingdonia</taxon>
    </lineage>
</organism>
<dbReference type="InterPro" id="IPR036554">
    <property type="entry name" value="GHMP_kinase_C_sf"/>
</dbReference>